<reference evidence="1 2" key="1">
    <citation type="submission" date="2017-07" db="EMBL/GenBank/DDBJ databases">
        <title>Isolation and whole genome analysis of endospore-forming bacteria from heroin.</title>
        <authorList>
            <person name="Kalinowski J."/>
            <person name="Ahrens B."/>
            <person name="Al-Dilaimi A."/>
            <person name="Winkler A."/>
            <person name="Wibberg D."/>
            <person name="Schleenbecker U."/>
            <person name="Ruckert C."/>
            <person name="Wolfel R."/>
            <person name="Grass G."/>
        </authorList>
    </citation>
    <scope>NUCLEOTIDE SEQUENCE [LARGE SCALE GENOMIC DNA]</scope>
    <source>
        <strain evidence="1 2">7528</strain>
    </source>
</reference>
<dbReference type="InterPro" id="IPR021130">
    <property type="entry name" value="PRib-ATP_PPHydrolase-like"/>
</dbReference>
<dbReference type="RefSeq" id="WP_095261598.1">
    <property type="nucleotide sequence ID" value="NZ_NPBV01000031.1"/>
</dbReference>
<comment type="caution">
    <text evidence="1">The sequence shown here is derived from an EMBL/GenBank/DDBJ whole genome shotgun (WGS) entry which is preliminary data.</text>
</comment>
<dbReference type="Proteomes" id="UP000216013">
    <property type="component" value="Unassembled WGS sequence"/>
</dbReference>
<dbReference type="EMBL" id="NPBV01000031">
    <property type="protein sequence ID" value="PAD19762.1"/>
    <property type="molecule type" value="Genomic_DNA"/>
</dbReference>
<keyword evidence="1" id="KW-0378">Hydrolase</keyword>
<sequence>MTKQYNQVREFHKAFDHLQHDKPTPMSKEIALNRAVWSGEELMEFLYATVGGNVSEFEKLYEQFLVGLEKAKTKIREEQKPVDDVLISQADALIDEAYFNNGSFAILGIEPEPLFDIVHEANMGKLHNGVAKYRESDGKILKPENWERDFAPEKRLKVEIERQTST</sequence>
<gene>
    <name evidence="1" type="ORF">CHH64_17095</name>
</gene>
<dbReference type="Pfam" id="PF01503">
    <property type="entry name" value="PRA-PH"/>
    <property type="match status" value="1"/>
</dbReference>
<accession>A0A268A6L5</accession>
<dbReference type="Gene3D" id="1.10.3420.10">
    <property type="entry name" value="putative ntp pyrophosphohydrolase like domain"/>
    <property type="match status" value="1"/>
</dbReference>
<evidence type="ECO:0000313" key="1">
    <source>
        <dbReference type="EMBL" id="PAD19762.1"/>
    </source>
</evidence>
<dbReference type="AlphaFoldDB" id="A0A268A6L5"/>
<proteinExistence type="predicted"/>
<name>A0A268A6L5_9BACI</name>
<organism evidence="1 2">
    <name type="scientific">Terribacillus saccharophilus</name>
    <dbReference type="NCBI Taxonomy" id="361277"/>
    <lineage>
        <taxon>Bacteria</taxon>
        <taxon>Bacillati</taxon>
        <taxon>Bacillota</taxon>
        <taxon>Bacilli</taxon>
        <taxon>Bacillales</taxon>
        <taxon>Bacillaceae</taxon>
        <taxon>Terribacillus</taxon>
    </lineage>
</organism>
<dbReference type="GO" id="GO:0016787">
    <property type="term" value="F:hydrolase activity"/>
    <property type="evidence" value="ECO:0007669"/>
    <property type="project" value="UniProtKB-KW"/>
</dbReference>
<protein>
    <submittedName>
        <fullName evidence="1">HAD family hydrolase</fullName>
    </submittedName>
</protein>
<dbReference type="InterPro" id="IPR023292">
    <property type="entry name" value="NTP_PyroPHydrolase-like_dom_sf"/>
</dbReference>
<evidence type="ECO:0000313" key="2">
    <source>
        <dbReference type="Proteomes" id="UP000216013"/>
    </source>
</evidence>